<keyword evidence="1" id="KW-1133">Transmembrane helix</keyword>
<reference evidence="2 3" key="1">
    <citation type="submission" date="2017-01" db="EMBL/GenBank/DDBJ databases">
        <authorList>
            <person name="Mah S.A."/>
            <person name="Swanson W.J."/>
            <person name="Moy G.W."/>
            <person name="Vacquier V.D."/>
        </authorList>
    </citation>
    <scope>NUCLEOTIDE SEQUENCE [LARGE SCALE GENOMIC DNA]</scope>
    <source>
        <strain evidence="2 3">DSM 11589</strain>
    </source>
</reference>
<feature type="transmembrane region" description="Helical" evidence="1">
    <location>
        <begin position="527"/>
        <end position="546"/>
    </location>
</feature>
<feature type="transmembrane region" description="Helical" evidence="1">
    <location>
        <begin position="12"/>
        <end position="39"/>
    </location>
</feature>
<dbReference type="Proteomes" id="UP000185678">
    <property type="component" value="Unassembled WGS sequence"/>
</dbReference>
<feature type="transmembrane region" description="Helical" evidence="1">
    <location>
        <begin position="482"/>
        <end position="501"/>
    </location>
</feature>
<dbReference type="InterPro" id="IPR005625">
    <property type="entry name" value="PepSY-ass_TM"/>
</dbReference>
<sequence>MTSAAPSLTRVMAWLHGWLGVVAGWLLFAVFVTGTLAVYDDEIDAWMQPERPALQALAHPEQISIDRIAETLRRDLPASVDQWIITLPGERRDFATAAWFTPDGQFQLRQINPISGDWLESRQTAGGDFFFRFHYRLSMPGVFGKALIALVSVVMLAALLAGIVIHKRFFRDMVTFRPRAAERRVWLDGHLLVAVLFLPFHLLITYSGVVMLSDAVMPSGVQAAFADKGAGWRAGWMADLYPQGPLPSRAALGIAAPLVRLDPLLAAARQADGGRVPRLVIIENPGDQAALVQIHQSWDGQINRDPQIRVHDGVSGQLLTLRDQQRGLHQAYTVLAGLHRMAFADPWLRAMMALGGLAGAVMIASGLILFARKTSRSQPDGSRSARFVARGNVGALAGLAVAVLAFLWSNRLVPVDLPARPWAEVGIFAAVWLLTVVHGCVMPSVGRAWRQQGAVFVLLALGLPVVDGISRRTGELGGELAVLPLVAVGFGAVVLAVMIGWRPSRLAVRTVQKGSSPPFSVTLKRRLFVLWGTGGTMILTGCLSGWPAAQGVMLWSLVLPLLAVVWAVALGLWRNPLKRGTVHDA</sequence>
<evidence type="ECO:0000313" key="3">
    <source>
        <dbReference type="Proteomes" id="UP000185678"/>
    </source>
</evidence>
<dbReference type="PANTHER" id="PTHR34219">
    <property type="entry name" value="IRON-REGULATED INNER MEMBRANE PROTEIN-RELATED"/>
    <property type="match status" value="1"/>
</dbReference>
<accession>A0A1N7PDV3</accession>
<dbReference type="PANTHER" id="PTHR34219:SF4">
    <property type="entry name" value="PEPSY DOMAIN-CONTAINING PROTEIN"/>
    <property type="match status" value="1"/>
</dbReference>
<keyword evidence="1" id="KW-0812">Transmembrane</keyword>
<dbReference type="STRING" id="80876.SAMN05421779_106253"/>
<feature type="transmembrane region" description="Helical" evidence="1">
    <location>
        <begin position="142"/>
        <end position="165"/>
    </location>
</feature>
<protein>
    <submittedName>
        <fullName evidence="2">Uncharacterized iron-regulated membrane protein</fullName>
    </submittedName>
</protein>
<feature type="transmembrane region" description="Helical" evidence="1">
    <location>
        <begin position="552"/>
        <end position="573"/>
    </location>
</feature>
<proteinExistence type="predicted"/>
<keyword evidence="3" id="KW-1185">Reference proteome</keyword>
<evidence type="ECO:0000313" key="2">
    <source>
        <dbReference type="EMBL" id="SIT08792.1"/>
    </source>
</evidence>
<gene>
    <name evidence="2" type="ORF">SAMN05421779_106253</name>
</gene>
<feature type="transmembrane region" description="Helical" evidence="1">
    <location>
        <begin position="453"/>
        <end position="470"/>
    </location>
</feature>
<dbReference type="Pfam" id="PF03929">
    <property type="entry name" value="PepSY_TM"/>
    <property type="match status" value="1"/>
</dbReference>
<evidence type="ECO:0000256" key="1">
    <source>
        <dbReference type="SAM" id="Phobius"/>
    </source>
</evidence>
<feature type="transmembrane region" description="Helical" evidence="1">
    <location>
        <begin position="347"/>
        <end position="370"/>
    </location>
</feature>
<organism evidence="2 3">
    <name type="scientific">Insolitispirillum peregrinum</name>
    <dbReference type="NCBI Taxonomy" id="80876"/>
    <lineage>
        <taxon>Bacteria</taxon>
        <taxon>Pseudomonadati</taxon>
        <taxon>Pseudomonadota</taxon>
        <taxon>Alphaproteobacteria</taxon>
        <taxon>Rhodospirillales</taxon>
        <taxon>Novispirillaceae</taxon>
        <taxon>Insolitispirillum</taxon>
    </lineage>
</organism>
<dbReference type="EMBL" id="FTOA01000006">
    <property type="protein sequence ID" value="SIT08792.1"/>
    <property type="molecule type" value="Genomic_DNA"/>
</dbReference>
<feature type="transmembrane region" description="Helical" evidence="1">
    <location>
        <begin position="421"/>
        <end position="441"/>
    </location>
</feature>
<feature type="transmembrane region" description="Helical" evidence="1">
    <location>
        <begin position="391"/>
        <end position="409"/>
    </location>
</feature>
<dbReference type="RefSeq" id="WP_076401549.1">
    <property type="nucleotide sequence ID" value="NZ_FTOA01000006.1"/>
</dbReference>
<name>A0A1N7PDV3_9PROT</name>
<feature type="transmembrane region" description="Helical" evidence="1">
    <location>
        <begin position="185"/>
        <end position="204"/>
    </location>
</feature>
<keyword evidence="1" id="KW-0472">Membrane</keyword>
<dbReference type="AlphaFoldDB" id="A0A1N7PDV3"/>